<gene>
    <name evidence="1" type="ORF">SCP_0100770</name>
</gene>
<dbReference type="InParanoid" id="A0A401G4W6"/>
<dbReference type="Gene3D" id="3.40.30.10">
    <property type="entry name" value="Glutaredoxin"/>
    <property type="match status" value="1"/>
</dbReference>
<dbReference type="AlphaFoldDB" id="A0A401G4W6"/>
<reference evidence="1 2" key="1">
    <citation type="journal article" date="2018" name="Sci. Rep.">
        <title>Genome sequence of the cauliflower mushroom Sparassis crispa (Hanabiratake) and its association with beneficial usage.</title>
        <authorList>
            <person name="Kiyama R."/>
            <person name="Furutani Y."/>
            <person name="Kawaguchi K."/>
            <person name="Nakanishi T."/>
        </authorList>
    </citation>
    <scope>NUCLEOTIDE SEQUENCE [LARGE SCALE GENOMIC DNA]</scope>
</reference>
<proteinExistence type="predicted"/>
<dbReference type="STRING" id="139825.A0A401G4W6"/>
<dbReference type="SUPFAM" id="SSF52833">
    <property type="entry name" value="Thioredoxin-like"/>
    <property type="match status" value="1"/>
</dbReference>
<organism evidence="1 2">
    <name type="scientific">Sparassis crispa</name>
    <dbReference type="NCBI Taxonomy" id="139825"/>
    <lineage>
        <taxon>Eukaryota</taxon>
        <taxon>Fungi</taxon>
        <taxon>Dikarya</taxon>
        <taxon>Basidiomycota</taxon>
        <taxon>Agaricomycotina</taxon>
        <taxon>Agaricomycetes</taxon>
        <taxon>Polyporales</taxon>
        <taxon>Sparassidaceae</taxon>
        <taxon>Sparassis</taxon>
    </lineage>
</organism>
<protein>
    <recommendedName>
        <fullName evidence="3">Thioredoxin-like protein</fullName>
    </recommendedName>
</protein>
<dbReference type="EMBL" id="BFAD01000001">
    <property type="protein sequence ID" value="GBE77205.1"/>
    <property type="molecule type" value="Genomic_DNA"/>
</dbReference>
<sequence length="206" mass="23272">MDATRPSLPSLPDRQTLKKATTLPVYDAEGNKLNFKNIFREQKTILIFIRHFFCGSCQQYVSQLASVRKEALEWAGARIVLIGCGDWRLIANYCVTTGFEGDVYADPARTLYHIFDLIQSLERTPSRQTKRSYITKGFLQNALKSIWDGPIKNPTRIGKQGNISQLGGDFIFGPQGEKCLFASRMHHTEDHVEVADLMREAGVAYP</sequence>
<dbReference type="OrthoDB" id="40334at2759"/>
<dbReference type="PANTHER" id="PTHR28630">
    <property type="match status" value="1"/>
</dbReference>
<dbReference type="Pfam" id="PF13911">
    <property type="entry name" value="AhpC-TSA_2"/>
    <property type="match status" value="1"/>
</dbReference>
<evidence type="ECO:0008006" key="3">
    <source>
        <dbReference type="Google" id="ProtNLM"/>
    </source>
</evidence>
<keyword evidence="2" id="KW-1185">Reference proteome</keyword>
<comment type="caution">
    <text evidence="1">The sequence shown here is derived from an EMBL/GenBank/DDBJ whole genome shotgun (WGS) entry which is preliminary data.</text>
</comment>
<dbReference type="InterPro" id="IPR036249">
    <property type="entry name" value="Thioredoxin-like_sf"/>
</dbReference>
<dbReference type="RefSeq" id="XP_027608118.1">
    <property type="nucleotide sequence ID" value="XM_027752317.1"/>
</dbReference>
<dbReference type="GeneID" id="38774122"/>
<accession>A0A401G4W6</accession>
<name>A0A401G4W6_9APHY</name>
<dbReference type="PANTHER" id="PTHR28630:SF3">
    <property type="entry name" value="PEROXIREDOXIN-LIKE 2C"/>
    <property type="match status" value="1"/>
</dbReference>
<dbReference type="InterPro" id="IPR032801">
    <property type="entry name" value="PXL2A/B/C"/>
</dbReference>
<evidence type="ECO:0000313" key="2">
    <source>
        <dbReference type="Proteomes" id="UP000287166"/>
    </source>
</evidence>
<dbReference type="CDD" id="cd02970">
    <property type="entry name" value="PRX_like2"/>
    <property type="match status" value="1"/>
</dbReference>
<evidence type="ECO:0000313" key="1">
    <source>
        <dbReference type="EMBL" id="GBE77205.1"/>
    </source>
</evidence>
<dbReference type="Proteomes" id="UP000287166">
    <property type="component" value="Unassembled WGS sequence"/>
</dbReference>